<protein>
    <submittedName>
        <fullName evidence="1">Uncharacterized protein</fullName>
    </submittedName>
</protein>
<evidence type="ECO:0000313" key="1">
    <source>
        <dbReference type="EMBL" id="PVZ08230.1"/>
    </source>
</evidence>
<proteinExistence type="predicted"/>
<keyword evidence="2" id="KW-1185">Reference proteome</keyword>
<evidence type="ECO:0000313" key="2">
    <source>
        <dbReference type="Proteomes" id="UP000245639"/>
    </source>
</evidence>
<dbReference type="OrthoDB" id="3577547at2"/>
<organism evidence="1 2">
    <name type="scientific">Actinomycetospora cinnamomea</name>
    <dbReference type="NCBI Taxonomy" id="663609"/>
    <lineage>
        <taxon>Bacteria</taxon>
        <taxon>Bacillati</taxon>
        <taxon>Actinomycetota</taxon>
        <taxon>Actinomycetes</taxon>
        <taxon>Pseudonocardiales</taxon>
        <taxon>Pseudonocardiaceae</taxon>
        <taxon>Actinomycetospora</taxon>
    </lineage>
</organism>
<gene>
    <name evidence="1" type="ORF">C8D89_109113</name>
</gene>
<dbReference type="Proteomes" id="UP000245639">
    <property type="component" value="Unassembled WGS sequence"/>
</dbReference>
<dbReference type="AlphaFoldDB" id="A0A2U1F8B9"/>
<sequence length="79" mass="7804">MPSVGLLILFAILGAFICAKTRSAAGAVVFSLVALVLFIGTPAGQSLPGAISTLMSTVDQATTPALSGTQDADAEGGPR</sequence>
<dbReference type="EMBL" id="QEKW01000009">
    <property type="protein sequence ID" value="PVZ08230.1"/>
    <property type="molecule type" value="Genomic_DNA"/>
</dbReference>
<dbReference type="RefSeq" id="WP_116709536.1">
    <property type="nucleotide sequence ID" value="NZ_QEKW01000009.1"/>
</dbReference>
<comment type="caution">
    <text evidence="1">The sequence shown here is derived from an EMBL/GenBank/DDBJ whole genome shotgun (WGS) entry which is preliminary data.</text>
</comment>
<accession>A0A2U1F8B9</accession>
<name>A0A2U1F8B9_9PSEU</name>
<reference evidence="1 2" key="1">
    <citation type="submission" date="2018-04" db="EMBL/GenBank/DDBJ databases">
        <title>Genomic Encyclopedia of Type Strains, Phase IV (KMG-IV): sequencing the most valuable type-strain genomes for metagenomic binning, comparative biology and taxonomic classification.</title>
        <authorList>
            <person name="Goeker M."/>
        </authorList>
    </citation>
    <scope>NUCLEOTIDE SEQUENCE [LARGE SCALE GENOMIC DNA]</scope>
    <source>
        <strain evidence="1 2">DSM 45771</strain>
    </source>
</reference>